<proteinExistence type="predicted"/>
<dbReference type="Proteomes" id="UP001054945">
    <property type="component" value="Unassembled WGS sequence"/>
</dbReference>
<accession>A0AAV4S0N3</accession>
<organism evidence="1 2">
    <name type="scientific">Caerostris extrusa</name>
    <name type="common">Bark spider</name>
    <name type="synonym">Caerostris bankana</name>
    <dbReference type="NCBI Taxonomy" id="172846"/>
    <lineage>
        <taxon>Eukaryota</taxon>
        <taxon>Metazoa</taxon>
        <taxon>Ecdysozoa</taxon>
        <taxon>Arthropoda</taxon>
        <taxon>Chelicerata</taxon>
        <taxon>Arachnida</taxon>
        <taxon>Araneae</taxon>
        <taxon>Araneomorphae</taxon>
        <taxon>Entelegynae</taxon>
        <taxon>Araneoidea</taxon>
        <taxon>Araneidae</taxon>
        <taxon>Caerostris</taxon>
    </lineage>
</organism>
<evidence type="ECO:0000313" key="1">
    <source>
        <dbReference type="EMBL" id="GIY26297.1"/>
    </source>
</evidence>
<gene>
    <name evidence="1" type="ORF">CEXT_700501</name>
</gene>
<reference evidence="1 2" key="1">
    <citation type="submission" date="2021-06" db="EMBL/GenBank/DDBJ databases">
        <title>Caerostris extrusa draft genome.</title>
        <authorList>
            <person name="Kono N."/>
            <person name="Arakawa K."/>
        </authorList>
    </citation>
    <scope>NUCLEOTIDE SEQUENCE [LARGE SCALE GENOMIC DNA]</scope>
</reference>
<comment type="caution">
    <text evidence="1">The sequence shown here is derived from an EMBL/GenBank/DDBJ whole genome shotgun (WGS) entry which is preliminary data.</text>
</comment>
<protein>
    <submittedName>
        <fullName evidence="1">Uncharacterized protein</fullName>
    </submittedName>
</protein>
<sequence length="76" mass="8899">MVVIKTAHYAHNEPIEMVIPCTIRLLEQIANRYRNGFDCPLFKNSNNPWLMQWFSNWCQLGLLVRLWVACNSSMDG</sequence>
<evidence type="ECO:0000313" key="2">
    <source>
        <dbReference type="Proteomes" id="UP001054945"/>
    </source>
</evidence>
<dbReference type="AlphaFoldDB" id="A0AAV4S0N3"/>
<dbReference type="EMBL" id="BPLR01008665">
    <property type="protein sequence ID" value="GIY26297.1"/>
    <property type="molecule type" value="Genomic_DNA"/>
</dbReference>
<name>A0AAV4S0N3_CAEEX</name>
<keyword evidence="2" id="KW-1185">Reference proteome</keyword>